<evidence type="ECO:0000256" key="2">
    <source>
        <dbReference type="ARBA" id="ARBA00022723"/>
    </source>
</evidence>
<sequence>MWRPHIQTPVIMDQKQKPEEKPNTVIYVCGECHKENLNKPREPIRCLNCGHRILYKKRCKTLMVYDAR</sequence>
<dbReference type="GO" id="GO:0005665">
    <property type="term" value="C:RNA polymerase II, core complex"/>
    <property type="evidence" value="ECO:0007669"/>
    <property type="project" value="TreeGrafter"/>
</dbReference>
<dbReference type="AlphaFoldDB" id="A0A1I7ZNR4"/>
<evidence type="ECO:0000313" key="6">
    <source>
        <dbReference type="Proteomes" id="UP000095287"/>
    </source>
</evidence>
<dbReference type="InterPro" id="IPR029040">
    <property type="entry name" value="RPABC4/Spt4"/>
</dbReference>
<dbReference type="SMART" id="SM00659">
    <property type="entry name" value="RPOLCX"/>
    <property type="match status" value="1"/>
</dbReference>
<dbReference type="GO" id="GO:0005666">
    <property type="term" value="C:RNA polymerase III complex"/>
    <property type="evidence" value="ECO:0007669"/>
    <property type="project" value="TreeGrafter"/>
</dbReference>
<reference evidence="7" key="1">
    <citation type="submission" date="2016-11" db="UniProtKB">
        <authorList>
            <consortium name="WormBaseParasite"/>
        </authorList>
    </citation>
    <scope>IDENTIFICATION</scope>
</reference>
<proteinExistence type="inferred from homology"/>
<dbReference type="FunFam" id="2.20.28.30:FF:000002">
    <property type="entry name" value="DNA-directed RNA polymerases II, IV and V subunit 12"/>
    <property type="match status" value="1"/>
</dbReference>
<protein>
    <submittedName>
        <fullName evidence="7">DNA-directed RNA polymerases I, II, and III subunit RPABC4</fullName>
    </submittedName>
</protein>
<dbReference type="GO" id="GO:0006351">
    <property type="term" value="P:DNA-templated transcription"/>
    <property type="evidence" value="ECO:0007669"/>
    <property type="project" value="InterPro"/>
</dbReference>
<evidence type="ECO:0000256" key="4">
    <source>
        <dbReference type="ARBA" id="ARBA00023242"/>
    </source>
</evidence>
<dbReference type="GO" id="GO:0003677">
    <property type="term" value="F:DNA binding"/>
    <property type="evidence" value="ECO:0007669"/>
    <property type="project" value="InterPro"/>
</dbReference>
<dbReference type="Proteomes" id="UP000095287">
    <property type="component" value="Unplaced"/>
</dbReference>
<dbReference type="InterPro" id="IPR039747">
    <property type="entry name" value="RPABC4"/>
</dbReference>
<evidence type="ECO:0000313" key="7">
    <source>
        <dbReference type="WBParaSite" id="L893_g28007.t1"/>
    </source>
</evidence>
<evidence type="ECO:0000256" key="5">
    <source>
        <dbReference type="ARBA" id="ARBA00025770"/>
    </source>
</evidence>
<dbReference type="SUPFAM" id="SSF63393">
    <property type="entry name" value="RNA polymerase subunits"/>
    <property type="match status" value="1"/>
</dbReference>
<dbReference type="WBParaSite" id="L893_g28007.t1">
    <property type="protein sequence ID" value="L893_g28007.t1"/>
    <property type="gene ID" value="L893_g28007"/>
</dbReference>
<dbReference type="PANTHER" id="PTHR12056:SF2">
    <property type="entry name" value="GEO11084P1"/>
    <property type="match status" value="1"/>
</dbReference>
<keyword evidence="3" id="KW-0862">Zinc</keyword>
<keyword evidence="6" id="KW-1185">Reference proteome</keyword>
<name>A0A1I7ZNR4_9BILA</name>
<keyword evidence="2" id="KW-0479">Metal-binding</keyword>
<comment type="similarity">
    <text evidence="5">Belongs to the archaeal Rpo12/eukaryotic RPC10 RNA polymerase subunit family.</text>
</comment>
<dbReference type="GO" id="GO:0008270">
    <property type="term" value="F:zinc ion binding"/>
    <property type="evidence" value="ECO:0007669"/>
    <property type="project" value="InterPro"/>
</dbReference>
<dbReference type="Gene3D" id="2.20.28.30">
    <property type="entry name" value="RNA polymerase ii, chain L"/>
    <property type="match status" value="1"/>
</dbReference>
<dbReference type="PANTHER" id="PTHR12056">
    <property type="entry name" value="DNA-DIRECTED RNA POLYMERASES I, II, AND III"/>
    <property type="match status" value="1"/>
</dbReference>
<evidence type="ECO:0000256" key="3">
    <source>
        <dbReference type="ARBA" id="ARBA00022833"/>
    </source>
</evidence>
<evidence type="ECO:0000256" key="1">
    <source>
        <dbReference type="ARBA" id="ARBA00004123"/>
    </source>
</evidence>
<dbReference type="GO" id="GO:0005736">
    <property type="term" value="C:RNA polymerase I complex"/>
    <property type="evidence" value="ECO:0007669"/>
    <property type="project" value="TreeGrafter"/>
</dbReference>
<comment type="subcellular location">
    <subcellularLocation>
        <location evidence="1">Nucleus</location>
    </subcellularLocation>
</comment>
<dbReference type="Pfam" id="PF03604">
    <property type="entry name" value="Zn_ribbon_RPAB4"/>
    <property type="match status" value="1"/>
</dbReference>
<accession>A0A1I7ZNR4</accession>
<keyword evidence="4" id="KW-0539">Nucleus</keyword>
<organism evidence="6 7">
    <name type="scientific">Steinernema glaseri</name>
    <dbReference type="NCBI Taxonomy" id="37863"/>
    <lineage>
        <taxon>Eukaryota</taxon>
        <taxon>Metazoa</taxon>
        <taxon>Ecdysozoa</taxon>
        <taxon>Nematoda</taxon>
        <taxon>Chromadorea</taxon>
        <taxon>Rhabditida</taxon>
        <taxon>Tylenchina</taxon>
        <taxon>Panagrolaimomorpha</taxon>
        <taxon>Strongyloidoidea</taxon>
        <taxon>Steinernematidae</taxon>
        <taxon>Steinernema</taxon>
    </lineage>
</organism>
<dbReference type="GO" id="GO:0003899">
    <property type="term" value="F:DNA-directed RNA polymerase activity"/>
    <property type="evidence" value="ECO:0007669"/>
    <property type="project" value="InterPro"/>
</dbReference>
<dbReference type="InterPro" id="IPR006591">
    <property type="entry name" value="RNAP_P/RPABC4"/>
</dbReference>